<keyword evidence="8" id="KW-1185">Reference proteome</keyword>
<dbReference type="InterPro" id="IPR011701">
    <property type="entry name" value="MFS"/>
</dbReference>
<feature type="transmembrane region" description="Helical" evidence="5">
    <location>
        <begin position="340"/>
        <end position="364"/>
    </location>
</feature>
<reference evidence="7 8" key="1">
    <citation type="journal article" date="2019" name="Int. J. Syst. Evol. Microbiol.">
        <title>The Global Catalogue of Microorganisms (GCM) 10K type strain sequencing project: providing services to taxonomists for standard genome sequencing and annotation.</title>
        <authorList>
            <consortium name="The Broad Institute Genomics Platform"/>
            <consortium name="The Broad Institute Genome Sequencing Center for Infectious Disease"/>
            <person name="Wu L."/>
            <person name="Ma J."/>
        </authorList>
    </citation>
    <scope>NUCLEOTIDE SEQUENCE [LARGE SCALE GENOMIC DNA]</scope>
    <source>
        <strain evidence="7 8">JCM 11444</strain>
    </source>
</reference>
<evidence type="ECO:0000256" key="4">
    <source>
        <dbReference type="ARBA" id="ARBA00023136"/>
    </source>
</evidence>
<dbReference type="Proteomes" id="UP001500418">
    <property type="component" value="Unassembled WGS sequence"/>
</dbReference>
<comment type="subcellular location">
    <subcellularLocation>
        <location evidence="1">Cell membrane</location>
        <topology evidence="1">Multi-pass membrane protein</topology>
    </subcellularLocation>
</comment>
<gene>
    <name evidence="7" type="ORF">GCM10009575_097920</name>
</gene>
<organism evidence="7 8">
    <name type="scientific">Streptomyces rhizosphaericus</name>
    <dbReference type="NCBI Taxonomy" id="114699"/>
    <lineage>
        <taxon>Bacteria</taxon>
        <taxon>Bacillati</taxon>
        <taxon>Actinomycetota</taxon>
        <taxon>Actinomycetes</taxon>
        <taxon>Kitasatosporales</taxon>
        <taxon>Streptomycetaceae</taxon>
        <taxon>Streptomyces</taxon>
        <taxon>Streptomyces violaceusniger group</taxon>
    </lineage>
</organism>
<evidence type="ECO:0000256" key="5">
    <source>
        <dbReference type="SAM" id="Phobius"/>
    </source>
</evidence>
<keyword evidence="2 5" id="KW-0812">Transmembrane</keyword>
<evidence type="ECO:0000256" key="1">
    <source>
        <dbReference type="ARBA" id="ARBA00004651"/>
    </source>
</evidence>
<sequence>MVVALMLINFADKAVLGLAADPIMEEFGLTAGEYGAIASSFYLLFSLSAVVVGFVSNRVRTTRILAVIAVVWSLTALPVLLAAGVPALYASRIALGAAEGPTAPLAVHAVQKWFPEQARSVPTALINMGGALGLAIATPTLVYVIAQYGWRAAFAVLAATGLLWAVLWAFVGREGPLDTFNAGLHTAGKGETGTEPHIPYRRLFLNPTWLGALAVGAGAYWSLALGMAWLPAYLERALGHSAAAAGNIVIAPHLVSAAVLLGVPWGTGHWMRNGATGRTARGVTGGLLVLVAGVCMLALPHTGGGLAVLLLTLAFGLPNAMFPLHYLVQAQIVPVGRRGAVLATGTALVTLVGIAAPAVTGRIIDTADSASEGFRTAFTLSAALLIVGGLIGLLTVNPEREARRLGLTS</sequence>
<dbReference type="Pfam" id="PF07690">
    <property type="entry name" value="MFS_1"/>
    <property type="match status" value="1"/>
</dbReference>
<evidence type="ECO:0000256" key="2">
    <source>
        <dbReference type="ARBA" id="ARBA00022692"/>
    </source>
</evidence>
<dbReference type="InterPro" id="IPR050382">
    <property type="entry name" value="MFS_Na/Anion_cotransporter"/>
</dbReference>
<dbReference type="EMBL" id="BAAAID010000164">
    <property type="protein sequence ID" value="GAA0962771.1"/>
    <property type="molecule type" value="Genomic_DNA"/>
</dbReference>
<comment type="caution">
    <text evidence="7">The sequence shown here is derived from an EMBL/GenBank/DDBJ whole genome shotgun (WGS) entry which is preliminary data.</text>
</comment>
<protein>
    <submittedName>
        <fullName evidence="7">MFS transporter</fullName>
    </submittedName>
</protein>
<name>A0ABN1RSJ5_9ACTN</name>
<dbReference type="PROSITE" id="PS50850">
    <property type="entry name" value="MFS"/>
    <property type="match status" value="1"/>
</dbReference>
<dbReference type="InterPro" id="IPR020846">
    <property type="entry name" value="MFS_dom"/>
</dbReference>
<evidence type="ECO:0000259" key="6">
    <source>
        <dbReference type="PROSITE" id="PS50850"/>
    </source>
</evidence>
<feature type="transmembrane region" description="Helical" evidence="5">
    <location>
        <begin position="35"/>
        <end position="55"/>
    </location>
</feature>
<feature type="transmembrane region" description="Helical" evidence="5">
    <location>
        <begin position="209"/>
        <end position="230"/>
    </location>
</feature>
<feature type="transmembrane region" description="Helical" evidence="5">
    <location>
        <begin position="152"/>
        <end position="171"/>
    </location>
</feature>
<dbReference type="Gene3D" id="1.20.1250.20">
    <property type="entry name" value="MFS general substrate transporter like domains"/>
    <property type="match status" value="2"/>
</dbReference>
<evidence type="ECO:0000256" key="3">
    <source>
        <dbReference type="ARBA" id="ARBA00022989"/>
    </source>
</evidence>
<dbReference type="InterPro" id="IPR036259">
    <property type="entry name" value="MFS_trans_sf"/>
</dbReference>
<feature type="transmembrane region" description="Helical" evidence="5">
    <location>
        <begin position="305"/>
        <end position="328"/>
    </location>
</feature>
<evidence type="ECO:0000313" key="8">
    <source>
        <dbReference type="Proteomes" id="UP001500418"/>
    </source>
</evidence>
<feature type="transmembrane region" description="Helical" evidence="5">
    <location>
        <begin position="64"/>
        <end position="89"/>
    </location>
</feature>
<feature type="transmembrane region" description="Helical" evidence="5">
    <location>
        <begin position="124"/>
        <end position="145"/>
    </location>
</feature>
<accession>A0ABN1RSJ5</accession>
<dbReference type="PANTHER" id="PTHR11662:SF450">
    <property type="entry name" value="BLR1003 PROTEIN"/>
    <property type="match status" value="1"/>
</dbReference>
<feature type="domain" description="Major facilitator superfamily (MFS) profile" evidence="6">
    <location>
        <begin position="1"/>
        <end position="400"/>
    </location>
</feature>
<feature type="transmembrane region" description="Helical" evidence="5">
    <location>
        <begin position="376"/>
        <end position="396"/>
    </location>
</feature>
<dbReference type="PANTHER" id="PTHR11662">
    <property type="entry name" value="SOLUTE CARRIER FAMILY 17"/>
    <property type="match status" value="1"/>
</dbReference>
<keyword evidence="4 5" id="KW-0472">Membrane</keyword>
<proteinExistence type="predicted"/>
<evidence type="ECO:0000313" key="7">
    <source>
        <dbReference type="EMBL" id="GAA0962771.1"/>
    </source>
</evidence>
<dbReference type="SUPFAM" id="SSF103473">
    <property type="entry name" value="MFS general substrate transporter"/>
    <property type="match status" value="1"/>
</dbReference>
<keyword evidence="3 5" id="KW-1133">Transmembrane helix</keyword>